<proteinExistence type="predicted"/>
<dbReference type="EMBL" id="VFOX01000002">
    <property type="protein sequence ID" value="TQL81991.1"/>
    <property type="molecule type" value="Genomic_DNA"/>
</dbReference>
<dbReference type="SUPFAM" id="SSF56112">
    <property type="entry name" value="Protein kinase-like (PK-like)"/>
    <property type="match status" value="1"/>
</dbReference>
<dbReference type="GO" id="GO:0005524">
    <property type="term" value="F:ATP binding"/>
    <property type="evidence" value="ECO:0007669"/>
    <property type="project" value="InterPro"/>
</dbReference>
<comment type="caution">
    <text evidence="2">The sequence shown here is derived from an EMBL/GenBank/DDBJ whole genome shotgun (WGS) entry which is preliminary data.</text>
</comment>
<keyword evidence="2" id="KW-0808">Transferase</keyword>
<dbReference type="GO" id="GO:0004672">
    <property type="term" value="F:protein kinase activity"/>
    <property type="evidence" value="ECO:0007669"/>
    <property type="project" value="InterPro"/>
</dbReference>
<protein>
    <submittedName>
        <fullName evidence="2">Phosphotransferase family enzyme</fullName>
    </submittedName>
</protein>
<keyword evidence="3" id="KW-1185">Reference proteome</keyword>
<dbReference type="PROSITE" id="PS50011">
    <property type="entry name" value="PROTEIN_KINASE_DOM"/>
    <property type="match status" value="1"/>
</dbReference>
<dbReference type="Gene3D" id="3.30.200.20">
    <property type="entry name" value="Phosphorylase Kinase, domain 1"/>
    <property type="match status" value="1"/>
</dbReference>
<dbReference type="Pfam" id="PF01636">
    <property type="entry name" value="APH"/>
    <property type="match status" value="1"/>
</dbReference>
<organism evidence="2 3">
    <name type="scientific">Microbacterium saperdae</name>
    <dbReference type="NCBI Taxonomy" id="69368"/>
    <lineage>
        <taxon>Bacteria</taxon>
        <taxon>Bacillati</taxon>
        <taxon>Actinomycetota</taxon>
        <taxon>Actinomycetes</taxon>
        <taxon>Micrococcales</taxon>
        <taxon>Microbacteriaceae</taxon>
        <taxon>Microbacterium</taxon>
    </lineage>
</organism>
<dbReference type="RefSeq" id="WP_141873842.1">
    <property type="nucleotide sequence ID" value="NZ_VFOX01000002.1"/>
</dbReference>
<feature type="domain" description="Protein kinase" evidence="1">
    <location>
        <begin position="11"/>
        <end position="306"/>
    </location>
</feature>
<sequence length="306" mass="33228">MARIDWAQLPPDIQRRVERVAGAEVREAHTQTGGFSAGIASRVTFADGQRFFVKAVPTTTQGTFELYAREAEVLRAIPRELPAAHLVGAFTQDDWTVLVIEDVEGLHPERSVSSADTAHVLDAIAALAAVPADRTLPRLSDELADDAHSWSRLVAEGLLETTTPWCVANVDLLRAAAERAPSAVAGDRLLHADLRADNILIDSSGRARLLDWPWAARGAGWEDALLYLLDLRVEDSTANVAPLLDHPAFGRSRTDDHVALLAAVAGSWFEKCRLPAPPGMTTLRDFQRREAIAAVEWIAELSAAAD</sequence>
<dbReference type="OrthoDB" id="2570531at2"/>
<evidence type="ECO:0000259" key="1">
    <source>
        <dbReference type="PROSITE" id="PS50011"/>
    </source>
</evidence>
<dbReference type="Proteomes" id="UP000317209">
    <property type="component" value="Unassembled WGS sequence"/>
</dbReference>
<name>A0A543BAW6_9MICO</name>
<gene>
    <name evidence="2" type="ORF">FB560_3472</name>
</gene>
<dbReference type="Gene3D" id="3.90.1200.10">
    <property type="match status" value="1"/>
</dbReference>
<dbReference type="InterPro" id="IPR011009">
    <property type="entry name" value="Kinase-like_dom_sf"/>
</dbReference>
<evidence type="ECO:0000313" key="3">
    <source>
        <dbReference type="Proteomes" id="UP000317209"/>
    </source>
</evidence>
<accession>A0A543BAW6</accession>
<reference evidence="2 3" key="1">
    <citation type="submission" date="2019-06" db="EMBL/GenBank/DDBJ databases">
        <title>Sequencing the genomes of 1000 actinobacteria strains.</title>
        <authorList>
            <person name="Klenk H.-P."/>
        </authorList>
    </citation>
    <scope>NUCLEOTIDE SEQUENCE [LARGE SCALE GENOMIC DNA]</scope>
    <source>
        <strain evidence="2 3">DSM 20169</strain>
    </source>
</reference>
<dbReference type="InterPro" id="IPR000719">
    <property type="entry name" value="Prot_kinase_dom"/>
</dbReference>
<dbReference type="AlphaFoldDB" id="A0A543BAW6"/>
<evidence type="ECO:0000313" key="2">
    <source>
        <dbReference type="EMBL" id="TQL81991.1"/>
    </source>
</evidence>
<dbReference type="InterPro" id="IPR002575">
    <property type="entry name" value="Aminoglycoside_PTrfase"/>
</dbReference>